<dbReference type="RefSeq" id="WP_040543494.1">
    <property type="nucleotide sequence ID" value="NZ_AP014657.1"/>
</dbReference>
<protein>
    <submittedName>
        <fullName evidence="1">Uncharacterized protein</fullName>
    </submittedName>
</protein>
<sequence length="60" mass="6857">MNINLLRKSSCTNMFSASKAAFFAMEIINFIKDIIKMEGNYSFNKNIILGGIYNETHSFN</sequence>
<dbReference type="EMBL" id="CP143577">
    <property type="protein sequence ID" value="WVN21687.1"/>
    <property type="molecule type" value="Genomic_DNA"/>
</dbReference>
<name>A0A449BH01_MYCAR</name>
<gene>
    <name evidence="1" type="ORF">DCBHLPFO_00492</name>
    <name evidence="2" type="ORF">V2E25_01710</name>
</gene>
<evidence type="ECO:0000313" key="2">
    <source>
        <dbReference type="EMBL" id="WVN21687.1"/>
    </source>
</evidence>
<dbReference type="Proteomes" id="UP001162175">
    <property type="component" value="Unassembled WGS sequence"/>
</dbReference>
<reference evidence="2" key="2">
    <citation type="submission" date="2024-01" db="EMBL/GenBank/DDBJ databases">
        <title>Complete genome sequence of Mycoplasma arginini type strain G 230.</title>
        <authorList>
            <person name="Spergser J."/>
        </authorList>
    </citation>
    <scope>NUCLEOTIDE SEQUENCE</scope>
    <source>
        <strain evidence="2">NCTC 10129</strain>
    </source>
</reference>
<reference evidence="1" key="1">
    <citation type="submission" date="2022-11" db="EMBL/GenBank/DDBJ databases">
        <title>Draft genome of Mycoplasma arginini isolated from fly.</title>
        <authorList>
            <person name="Severgnini M."/>
            <person name="Gioia G."/>
            <person name="Cremonesi P."/>
            <person name="Moroni P."/>
            <person name="Addis M.F."/>
            <person name="Castiglioni B."/>
        </authorList>
    </citation>
    <scope>NUCLEOTIDE SEQUENCE</scope>
    <source>
        <strain evidence="1">QMP CG1-1632</strain>
    </source>
</reference>
<evidence type="ECO:0000313" key="4">
    <source>
        <dbReference type="Proteomes" id="UP001432074"/>
    </source>
</evidence>
<dbReference type="EMBL" id="JAPFAR010000002">
    <property type="protein sequence ID" value="MDI3349374.1"/>
    <property type="molecule type" value="Genomic_DNA"/>
</dbReference>
<organism evidence="1 3">
    <name type="scientific">Mycoplasmopsis arginini</name>
    <name type="common">Mycoplasma arginini</name>
    <dbReference type="NCBI Taxonomy" id="2094"/>
    <lineage>
        <taxon>Bacteria</taxon>
        <taxon>Bacillati</taxon>
        <taxon>Mycoplasmatota</taxon>
        <taxon>Mycoplasmoidales</taxon>
        <taxon>Metamycoplasmataceae</taxon>
        <taxon>Mycoplasmopsis</taxon>
    </lineage>
</organism>
<evidence type="ECO:0000313" key="3">
    <source>
        <dbReference type="Proteomes" id="UP001162175"/>
    </source>
</evidence>
<keyword evidence="4" id="KW-1185">Reference proteome</keyword>
<dbReference type="OrthoDB" id="9988834at2"/>
<evidence type="ECO:0000313" key="1">
    <source>
        <dbReference type="EMBL" id="MDI3349374.1"/>
    </source>
</evidence>
<dbReference type="Proteomes" id="UP001432074">
    <property type="component" value="Chromosome"/>
</dbReference>
<accession>A0A449BH01</accession>
<proteinExistence type="predicted"/>
<dbReference type="AlphaFoldDB" id="A0A449BH01"/>
<dbReference type="GeneID" id="80703281"/>